<comment type="caution">
    <text evidence="2">The sequence shown here is derived from an EMBL/GenBank/DDBJ whole genome shotgun (WGS) entry which is preliminary data.</text>
</comment>
<dbReference type="Proteomes" id="UP001225356">
    <property type="component" value="Unassembled WGS sequence"/>
</dbReference>
<proteinExistence type="predicted"/>
<sequence>MPDSGTEQKPAPTAAFGSEVSTGAAATAAAGGTGETNERPTTAGRTTTEAGARAEAGAGVTGHEPPRSDQDLDTSPLSLRFGEE</sequence>
<reference evidence="2 3" key="1">
    <citation type="submission" date="2023-07" db="EMBL/GenBank/DDBJ databases">
        <title>Sequencing the genomes of 1000 actinobacteria strains.</title>
        <authorList>
            <person name="Klenk H.-P."/>
        </authorList>
    </citation>
    <scope>NUCLEOTIDE SEQUENCE [LARGE SCALE GENOMIC DNA]</scope>
    <source>
        <strain evidence="2 3">DSM 46740</strain>
    </source>
</reference>
<evidence type="ECO:0000313" key="2">
    <source>
        <dbReference type="EMBL" id="MDP9844637.1"/>
    </source>
</evidence>
<evidence type="ECO:0000256" key="1">
    <source>
        <dbReference type="SAM" id="MobiDB-lite"/>
    </source>
</evidence>
<keyword evidence="3" id="KW-1185">Reference proteome</keyword>
<dbReference type="EMBL" id="JAUSQU010000001">
    <property type="protein sequence ID" value="MDP9844637.1"/>
    <property type="molecule type" value="Genomic_DNA"/>
</dbReference>
<evidence type="ECO:0000313" key="3">
    <source>
        <dbReference type="Proteomes" id="UP001225356"/>
    </source>
</evidence>
<feature type="compositionally biased region" description="Low complexity" evidence="1">
    <location>
        <begin position="41"/>
        <end position="62"/>
    </location>
</feature>
<organism evidence="2 3">
    <name type="scientific">Streptosporangium lutulentum</name>
    <dbReference type="NCBI Taxonomy" id="1461250"/>
    <lineage>
        <taxon>Bacteria</taxon>
        <taxon>Bacillati</taxon>
        <taxon>Actinomycetota</taxon>
        <taxon>Actinomycetes</taxon>
        <taxon>Streptosporangiales</taxon>
        <taxon>Streptosporangiaceae</taxon>
        <taxon>Streptosporangium</taxon>
    </lineage>
</organism>
<accession>A0ABT9QCZ6</accession>
<gene>
    <name evidence="2" type="ORF">J2853_003848</name>
</gene>
<dbReference type="RefSeq" id="WP_307559652.1">
    <property type="nucleotide sequence ID" value="NZ_JAUSQU010000001.1"/>
</dbReference>
<name>A0ABT9QCZ6_9ACTN</name>
<protein>
    <submittedName>
        <fullName evidence="2">Uncharacterized protein</fullName>
    </submittedName>
</protein>
<feature type="region of interest" description="Disordered" evidence="1">
    <location>
        <begin position="1"/>
        <end position="84"/>
    </location>
</feature>